<keyword evidence="1" id="KW-0472">Membrane</keyword>
<keyword evidence="3" id="KW-1185">Reference proteome</keyword>
<evidence type="ECO:0000313" key="2">
    <source>
        <dbReference type="EMBL" id="GGO59245.1"/>
    </source>
</evidence>
<feature type="transmembrane region" description="Helical" evidence="1">
    <location>
        <begin position="259"/>
        <end position="281"/>
    </location>
</feature>
<protein>
    <recommendedName>
        <fullName evidence="4">DUF3592 domain-containing protein</fullName>
    </recommendedName>
</protein>
<dbReference type="Proteomes" id="UP000656881">
    <property type="component" value="Unassembled WGS sequence"/>
</dbReference>
<gene>
    <name evidence="2" type="ORF">GCM10012286_80400</name>
</gene>
<comment type="caution">
    <text evidence="2">The sequence shown here is derived from an EMBL/GenBank/DDBJ whole genome shotgun (WGS) entry which is preliminary data.</text>
</comment>
<evidence type="ECO:0000313" key="3">
    <source>
        <dbReference type="Proteomes" id="UP000656881"/>
    </source>
</evidence>
<organism evidence="2 3">
    <name type="scientific">Streptomyces lasiicapitis</name>
    <dbReference type="NCBI Taxonomy" id="1923961"/>
    <lineage>
        <taxon>Bacteria</taxon>
        <taxon>Bacillati</taxon>
        <taxon>Actinomycetota</taxon>
        <taxon>Actinomycetes</taxon>
        <taxon>Kitasatosporales</taxon>
        <taxon>Streptomycetaceae</taxon>
        <taxon>Streptomyces</taxon>
    </lineage>
</organism>
<keyword evidence="1" id="KW-0812">Transmembrane</keyword>
<proteinExistence type="predicted"/>
<reference evidence="3" key="1">
    <citation type="journal article" date="2019" name="Int. J. Syst. Evol. Microbiol.">
        <title>The Global Catalogue of Microorganisms (GCM) 10K type strain sequencing project: providing services to taxonomists for standard genome sequencing and annotation.</title>
        <authorList>
            <consortium name="The Broad Institute Genomics Platform"/>
            <consortium name="The Broad Institute Genome Sequencing Center for Infectious Disease"/>
            <person name="Wu L."/>
            <person name="Ma J."/>
        </authorList>
    </citation>
    <scope>NUCLEOTIDE SEQUENCE [LARGE SCALE GENOMIC DNA]</scope>
    <source>
        <strain evidence="3">CGMCC 4.7349</strain>
    </source>
</reference>
<evidence type="ECO:0008006" key="4">
    <source>
        <dbReference type="Google" id="ProtNLM"/>
    </source>
</evidence>
<sequence length="286" mass="30065">MLEFWWAIPAGLALLGYARSLAGVTRAQRAVWAKARIVAVQQPAHGDSRKPGIPVTLTFQDPGTGQEFTLSNAGKHGDAIEEAWVGREIDVCYPPGQPLRFAVVRGGPGDRTGREGPDCAVMLLLIGLVIHATVRWGWPWALLGFGTLLTAAAVLSPDIRIVRARNALLASAVAVPARVVAVTRDVHTDDESGRDIVVHAPVIAFTTHEGAHVTVLSGGGIPDPGRSLHRALTIHYAPADPAVHTPDLAADRRSGALNIAFVVALLLAGTAAAVVGAVMLWHPGRG</sequence>
<dbReference type="RefSeq" id="WP_229697682.1">
    <property type="nucleotide sequence ID" value="NZ_BMNG01000027.1"/>
</dbReference>
<evidence type="ECO:0000256" key="1">
    <source>
        <dbReference type="SAM" id="Phobius"/>
    </source>
</evidence>
<dbReference type="EMBL" id="BMNG01000027">
    <property type="protein sequence ID" value="GGO59245.1"/>
    <property type="molecule type" value="Genomic_DNA"/>
</dbReference>
<name>A0ABQ2MWJ9_9ACTN</name>
<accession>A0ABQ2MWJ9</accession>
<feature type="transmembrane region" description="Helical" evidence="1">
    <location>
        <begin position="136"/>
        <end position="155"/>
    </location>
</feature>
<keyword evidence="1" id="KW-1133">Transmembrane helix</keyword>